<feature type="coiled-coil region" evidence="4">
    <location>
        <begin position="272"/>
        <end position="384"/>
    </location>
</feature>
<feature type="compositionally biased region" description="Low complexity" evidence="5">
    <location>
        <begin position="722"/>
        <end position="732"/>
    </location>
</feature>
<dbReference type="GO" id="GO:0005737">
    <property type="term" value="C:cytoplasm"/>
    <property type="evidence" value="ECO:0007669"/>
    <property type="project" value="TreeGrafter"/>
</dbReference>
<evidence type="ECO:0000256" key="5">
    <source>
        <dbReference type="SAM" id="MobiDB-lite"/>
    </source>
</evidence>
<dbReference type="PROSITE" id="PS50002">
    <property type="entry name" value="SH3"/>
    <property type="match status" value="3"/>
</dbReference>
<dbReference type="FunFam" id="1.10.238.10:FF:000055">
    <property type="entry name" value="Intersectin-1 isoform 1"/>
    <property type="match status" value="1"/>
</dbReference>
<evidence type="ECO:0000313" key="10">
    <source>
        <dbReference type="Proteomes" id="UP000278807"/>
    </source>
</evidence>
<evidence type="ECO:0000256" key="4">
    <source>
        <dbReference type="SAM" id="Coils"/>
    </source>
</evidence>
<feature type="compositionally biased region" description="Pro residues" evidence="5">
    <location>
        <begin position="753"/>
        <end position="765"/>
    </location>
</feature>
<evidence type="ECO:0000313" key="9">
    <source>
        <dbReference type="EMBL" id="VDO08246.1"/>
    </source>
</evidence>
<evidence type="ECO:0000259" key="7">
    <source>
        <dbReference type="PROSITE" id="PS50031"/>
    </source>
</evidence>
<feature type="region of interest" description="Disordered" evidence="5">
    <location>
        <begin position="718"/>
        <end position="789"/>
    </location>
</feature>
<evidence type="ECO:0000256" key="1">
    <source>
        <dbReference type="ARBA" id="ARBA00022443"/>
    </source>
</evidence>
<evidence type="ECO:0000313" key="11">
    <source>
        <dbReference type="WBParaSite" id="HNAJ_0001056001-mRNA-1"/>
    </source>
</evidence>
<feature type="domain" description="SH3" evidence="6">
    <location>
        <begin position="936"/>
        <end position="997"/>
    </location>
</feature>
<keyword evidence="2" id="KW-0106">Calcium</keyword>
<feature type="domain" description="SH3" evidence="6">
    <location>
        <begin position="799"/>
        <end position="863"/>
    </location>
</feature>
<dbReference type="InterPro" id="IPR036028">
    <property type="entry name" value="SH3-like_dom_sf"/>
</dbReference>
<protein>
    <submittedName>
        <fullName evidence="11">Intersectin-1</fullName>
    </submittedName>
</protein>
<feature type="domain" description="EF-hand" evidence="8">
    <location>
        <begin position="180"/>
        <end position="215"/>
    </location>
</feature>
<reference evidence="9 10" key="2">
    <citation type="submission" date="2018-11" db="EMBL/GenBank/DDBJ databases">
        <authorList>
            <consortium name="Pathogen Informatics"/>
        </authorList>
    </citation>
    <scope>NUCLEOTIDE SEQUENCE [LARGE SCALE GENOMIC DNA]</scope>
</reference>
<reference evidence="11" key="1">
    <citation type="submission" date="2016-04" db="UniProtKB">
        <authorList>
            <consortium name="WormBaseParasite"/>
        </authorList>
    </citation>
    <scope>IDENTIFICATION</scope>
</reference>
<dbReference type="PROSITE" id="PS50031">
    <property type="entry name" value="EH"/>
    <property type="match status" value="2"/>
</dbReference>
<dbReference type="SUPFAM" id="SSF47473">
    <property type="entry name" value="EF-hand"/>
    <property type="match status" value="2"/>
</dbReference>
<keyword evidence="10" id="KW-1185">Reference proteome</keyword>
<sequence>MQVSYLSYYDWNNWKISIEDRLKHDDRFQFLRPLNGFITGEQARDFFTQSKLPTHVLAKIWSLADLTSDGQLDKKEFSIAMYLIKKCLEGNCLPLQLPPTLLLEPQYHIPSLSLDPLSPQGSLKSNNDNRASKFEDNSNDWSISSALRPKYKLQFNQNDRNKRGYLTGVEARGIFLKSNLPQPQLAAIWNLADVDKDGNLTCEEFCIAAYLIDQVLAGRKLPAALPSTLMPSSLVLQADRLKSHPSDADEKVEFEDRITFEDKRMQNFLLGQAELDKRKQDLAEQMRQEEEQRREEARLELEKREKFRQEKERERQRQLEAEAEKARAIEARRQDSATARLNSQREELRRRAAEAEASRVAALARELAQETAALENARAQVAKRATLAQHLAQAQAEVNAKKAVITGLAGERVVVERECKDLAERLEAAKEELNRWQKEQEQIQRQLAPPPTVVVDITNTTEQQKTLRSNLKQVQESKRQLEAQLSELETEVLRGGQRLASHRHTAEELAKKRSQLATEVNALLATLLERRHTFHRQKQQRIKEDQQQNLFDTAAATKQNDIDAVNAITSPPFEVCEGWLYGEMGGKRGLVPACYVKKSSPEDEITQPAATVDPFALPASAISSTANSASINPFPAFSGPPNQSNSLQLADDISATFSGEKPLFTCIALYNYETNIPGDLSLQVNDKVEVFVDNNGWYEGVSQRTRQRGLFPANHVQKLQSDNETTNTSSSTGQVSAFPDAGSLEKSASKVTPTPPLQSTTPPPAFAQGKVEEEANKETVDATDGDRREADSAVITVCETPELAVVITPFTAKSCEQLSLTVGQYVKIRAKSSKGWWEGETQQRGQDRRIGWFPADYARLVSANNSTESQPAAGSKEASEEPPLVIKESTAEHVESLTPQTSEPLTSAEAKIEEFQTPAAKGTENSTSTVASSDLASATVVQSMFAYKACQPDEMTFPEGALIVVLAHEEEGWWRGRINSTGVEGLFPVNYVKPYHTTSESSAPHSATSALKPCEFQI</sequence>
<accession>A0A0R3TSE3</accession>
<evidence type="ECO:0000256" key="3">
    <source>
        <dbReference type="PROSITE-ProRule" id="PRU00192"/>
    </source>
</evidence>
<evidence type="ECO:0000259" key="8">
    <source>
        <dbReference type="PROSITE" id="PS50222"/>
    </source>
</evidence>
<feature type="domain" description="EF-hand" evidence="8">
    <location>
        <begin position="52"/>
        <end position="87"/>
    </location>
</feature>
<dbReference type="PROSITE" id="PS00018">
    <property type="entry name" value="EF_HAND_1"/>
    <property type="match status" value="1"/>
</dbReference>
<dbReference type="EMBL" id="UZAE01013103">
    <property type="protein sequence ID" value="VDO08246.1"/>
    <property type="molecule type" value="Genomic_DNA"/>
</dbReference>
<dbReference type="GO" id="GO:0005509">
    <property type="term" value="F:calcium ion binding"/>
    <property type="evidence" value="ECO:0007669"/>
    <property type="project" value="InterPro"/>
</dbReference>
<keyword evidence="4" id="KW-0175">Coiled coil</keyword>
<dbReference type="Pfam" id="PF00018">
    <property type="entry name" value="SH3_1"/>
    <property type="match status" value="2"/>
</dbReference>
<dbReference type="InterPro" id="IPR011992">
    <property type="entry name" value="EF-hand-dom_pair"/>
</dbReference>
<dbReference type="PANTHER" id="PTHR11216:SF170">
    <property type="entry name" value="DYNAMIN ASSOCIATED PROTEIN 160, ISOFORM D"/>
    <property type="match status" value="1"/>
</dbReference>
<name>A0A0R3TSE3_RODNA</name>
<dbReference type="Proteomes" id="UP000278807">
    <property type="component" value="Unassembled WGS sequence"/>
</dbReference>
<dbReference type="InterPro" id="IPR001452">
    <property type="entry name" value="SH3_domain"/>
</dbReference>
<dbReference type="CDD" id="cd11839">
    <property type="entry name" value="SH3_Intersectin_4"/>
    <property type="match status" value="1"/>
</dbReference>
<evidence type="ECO:0000259" key="6">
    <source>
        <dbReference type="PROSITE" id="PS50002"/>
    </source>
</evidence>
<gene>
    <name evidence="9" type="ORF">HNAJ_LOCUS10555</name>
</gene>
<organism evidence="11">
    <name type="scientific">Rodentolepis nana</name>
    <name type="common">Dwarf tapeworm</name>
    <name type="synonym">Hymenolepis nana</name>
    <dbReference type="NCBI Taxonomy" id="102285"/>
    <lineage>
        <taxon>Eukaryota</taxon>
        <taxon>Metazoa</taxon>
        <taxon>Spiralia</taxon>
        <taxon>Lophotrochozoa</taxon>
        <taxon>Platyhelminthes</taxon>
        <taxon>Cestoda</taxon>
        <taxon>Eucestoda</taxon>
        <taxon>Cyclophyllidea</taxon>
        <taxon>Hymenolepididae</taxon>
        <taxon>Rodentolepis</taxon>
    </lineage>
</organism>
<dbReference type="Gene3D" id="1.10.238.10">
    <property type="entry name" value="EF-hand"/>
    <property type="match status" value="2"/>
</dbReference>
<dbReference type="Pfam" id="PF12763">
    <property type="entry name" value="EH"/>
    <property type="match status" value="2"/>
</dbReference>
<dbReference type="InterPro" id="IPR000261">
    <property type="entry name" value="EH_dom"/>
</dbReference>
<dbReference type="SMART" id="SM00326">
    <property type="entry name" value="SH3"/>
    <property type="match status" value="3"/>
</dbReference>
<dbReference type="OrthoDB" id="2015333at2759"/>
<feature type="domain" description="SH3" evidence="6">
    <location>
        <begin position="661"/>
        <end position="721"/>
    </location>
</feature>
<feature type="domain" description="EH" evidence="7">
    <location>
        <begin position="20"/>
        <end position="108"/>
    </location>
</feature>
<dbReference type="SUPFAM" id="SSF50044">
    <property type="entry name" value="SH3-domain"/>
    <property type="match status" value="4"/>
</dbReference>
<dbReference type="CDD" id="cd00052">
    <property type="entry name" value="EH"/>
    <property type="match status" value="2"/>
</dbReference>
<dbReference type="InterPro" id="IPR002048">
    <property type="entry name" value="EF_hand_dom"/>
</dbReference>
<proteinExistence type="predicted"/>
<dbReference type="AlphaFoldDB" id="A0A0R3TSE3"/>
<dbReference type="InterPro" id="IPR018247">
    <property type="entry name" value="EF_Hand_1_Ca_BS"/>
</dbReference>
<evidence type="ECO:0000256" key="2">
    <source>
        <dbReference type="ARBA" id="ARBA00022837"/>
    </source>
</evidence>
<feature type="domain" description="EH" evidence="7">
    <location>
        <begin position="147"/>
        <end position="233"/>
    </location>
</feature>
<dbReference type="GO" id="GO:0006897">
    <property type="term" value="P:endocytosis"/>
    <property type="evidence" value="ECO:0007669"/>
    <property type="project" value="TreeGrafter"/>
</dbReference>
<dbReference type="PANTHER" id="PTHR11216">
    <property type="entry name" value="EH DOMAIN"/>
    <property type="match status" value="1"/>
</dbReference>
<dbReference type="Pfam" id="PF07653">
    <property type="entry name" value="SH3_2"/>
    <property type="match status" value="1"/>
</dbReference>
<dbReference type="GO" id="GO:0005886">
    <property type="term" value="C:plasma membrane"/>
    <property type="evidence" value="ECO:0007669"/>
    <property type="project" value="TreeGrafter"/>
</dbReference>
<dbReference type="PRINTS" id="PR00452">
    <property type="entry name" value="SH3DOMAIN"/>
</dbReference>
<feature type="compositionally biased region" description="Basic and acidic residues" evidence="5">
    <location>
        <begin position="770"/>
        <end position="789"/>
    </location>
</feature>
<dbReference type="WBParaSite" id="HNAJ_0001056001-mRNA-1">
    <property type="protein sequence ID" value="HNAJ_0001056001-mRNA-1"/>
    <property type="gene ID" value="HNAJ_0001056001"/>
</dbReference>
<dbReference type="STRING" id="102285.A0A0R3TSE3"/>
<dbReference type="GO" id="GO:0016197">
    <property type="term" value="P:endosomal transport"/>
    <property type="evidence" value="ECO:0007669"/>
    <property type="project" value="TreeGrafter"/>
</dbReference>
<dbReference type="PROSITE" id="PS50222">
    <property type="entry name" value="EF_HAND_2"/>
    <property type="match status" value="2"/>
</dbReference>
<dbReference type="SMART" id="SM00054">
    <property type="entry name" value="EFh"/>
    <property type="match status" value="2"/>
</dbReference>
<dbReference type="Gene3D" id="2.30.30.40">
    <property type="entry name" value="SH3 Domains"/>
    <property type="match status" value="4"/>
</dbReference>
<dbReference type="SMART" id="SM00027">
    <property type="entry name" value="EH"/>
    <property type="match status" value="2"/>
</dbReference>
<dbReference type="CDD" id="cd00174">
    <property type="entry name" value="SH3"/>
    <property type="match status" value="1"/>
</dbReference>
<keyword evidence="1 3" id="KW-0728">SH3 domain</keyword>
<feature type="coiled-coil region" evidence="4">
    <location>
        <begin position="412"/>
        <end position="526"/>
    </location>
</feature>